<proteinExistence type="predicted"/>
<reference evidence="2 3" key="1">
    <citation type="journal article" date="2016" name="Sci. Rep.">
        <title>Insights into Adaptations to a Near-Obligate Nematode Endoparasitic Lifestyle from the Finished Genome of Drechmeria coniospora.</title>
        <authorList>
            <person name="Zhang L."/>
            <person name="Zhou Z."/>
            <person name="Guo Q."/>
            <person name="Fokkens L."/>
            <person name="Miskei M."/>
            <person name="Pocsi I."/>
            <person name="Zhang W."/>
            <person name="Chen M."/>
            <person name="Wang L."/>
            <person name="Sun Y."/>
            <person name="Donzelli B.G."/>
            <person name="Gibson D.M."/>
            <person name="Nelson D.R."/>
            <person name="Luo J.G."/>
            <person name="Rep M."/>
            <person name="Liu H."/>
            <person name="Yang S."/>
            <person name="Wang J."/>
            <person name="Krasnoff S.B."/>
            <person name="Xu Y."/>
            <person name="Molnar I."/>
            <person name="Lin M."/>
        </authorList>
    </citation>
    <scope>NUCLEOTIDE SEQUENCE [LARGE SCALE GENOMIC DNA]</scope>
    <source>
        <strain evidence="2 3">ARSEF 6962</strain>
    </source>
</reference>
<evidence type="ECO:0000256" key="1">
    <source>
        <dbReference type="SAM" id="MobiDB-lite"/>
    </source>
</evidence>
<feature type="compositionally biased region" description="Polar residues" evidence="1">
    <location>
        <begin position="350"/>
        <end position="365"/>
    </location>
</feature>
<protein>
    <submittedName>
        <fullName evidence="2">Uncharacterized protein</fullName>
    </submittedName>
</protein>
<dbReference type="EMBL" id="LAYC01000001">
    <property type="protein sequence ID" value="KYK61005.1"/>
    <property type="molecule type" value="Genomic_DNA"/>
</dbReference>
<accession>A0A151GV65</accession>
<evidence type="ECO:0000313" key="3">
    <source>
        <dbReference type="Proteomes" id="UP000076580"/>
    </source>
</evidence>
<dbReference type="Proteomes" id="UP000076580">
    <property type="component" value="Chromosome 01"/>
</dbReference>
<feature type="region of interest" description="Disordered" evidence="1">
    <location>
        <begin position="350"/>
        <end position="377"/>
    </location>
</feature>
<evidence type="ECO:0000313" key="2">
    <source>
        <dbReference type="EMBL" id="KYK61005.1"/>
    </source>
</evidence>
<sequence>MLPSVTQNGRCPGVPSCMPEAEPVPRQLYSSAWFCRNGRGCARRALTVLASSSLALDTHWGSEEESFPWPKSRMVRWSGRALWLLFRANVPQSADGGRLLALSTIVVVDPTPSTPFPCPALAVRPPITYKPPHCSSFTSSRRHKDPSSSLAAFGVATKNVAMPIPHRARHDFARAWGGLPLTASTTKPMTPQQAAGILHAPTMSSETPSACRRARCEPLTRGATHLGLSRAGVFHSEPHPCRETELWRLSQNSHPTGASVAYDAEHGVQPGAESRMGAFPSVVVATCSPSASTNRRQDWSEHVAEEPRLVRAHHKPVHDHATDPAIWEAGASQARSEQLAAVLRCRSVTRQAKHSPQAQRATATENAHGDTASVEGP</sequence>
<organism evidence="2 3">
    <name type="scientific">Drechmeria coniospora</name>
    <name type="common">Nematophagous fungus</name>
    <name type="synonym">Meria coniospora</name>
    <dbReference type="NCBI Taxonomy" id="98403"/>
    <lineage>
        <taxon>Eukaryota</taxon>
        <taxon>Fungi</taxon>
        <taxon>Dikarya</taxon>
        <taxon>Ascomycota</taxon>
        <taxon>Pezizomycotina</taxon>
        <taxon>Sordariomycetes</taxon>
        <taxon>Hypocreomycetidae</taxon>
        <taxon>Hypocreales</taxon>
        <taxon>Ophiocordycipitaceae</taxon>
        <taxon>Drechmeria</taxon>
    </lineage>
</organism>
<name>A0A151GV65_DRECN</name>
<gene>
    <name evidence="2" type="ORF">DCS_02145</name>
</gene>
<dbReference type="AlphaFoldDB" id="A0A151GV65"/>
<comment type="caution">
    <text evidence="2">The sequence shown here is derived from an EMBL/GenBank/DDBJ whole genome shotgun (WGS) entry which is preliminary data.</text>
</comment>
<dbReference type="GeneID" id="63714788"/>
<dbReference type="InParanoid" id="A0A151GV65"/>
<keyword evidence="3" id="KW-1185">Reference proteome</keyword>
<dbReference type="RefSeq" id="XP_040660357.1">
    <property type="nucleotide sequence ID" value="XM_040799474.1"/>
</dbReference>